<gene>
    <name evidence="2" type="ORF">PNK_2177</name>
</gene>
<evidence type="ECO:0000313" key="2">
    <source>
        <dbReference type="EMBL" id="CUI17778.1"/>
    </source>
</evidence>
<feature type="region of interest" description="Disordered" evidence="1">
    <location>
        <begin position="1"/>
        <end position="53"/>
    </location>
</feature>
<evidence type="ECO:0000256" key="1">
    <source>
        <dbReference type="SAM" id="MobiDB-lite"/>
    </source>
</evidence>
<dbReference type="EMBL" id="LN879502">
    <property type="protein sequence ID" value="CUI17778.1"/>
    <property type="molecule type" value="Genomic_DNA"/>
</dbReference>
<evidence type="ECO:0000313" key="3">
    <source>
        <dbReference type="Proteomes" id="UP000069902"/>
    </source>
</evidence>
<dbReference type="InParanoid" id="A0A0U5JGQ4"/>
<dbReference type="AlphaFoldDB" id="A0A0U5JGQ4"/>
<sequence>MLKISFGKSIDKARKKQKPIPPHSMAKKADTVEPRFLNKAAKTGTNKQQTDNS</sequence>
<organism evidence="2 3">
    <name type="scientific">Candidatus Protochlamydia naegleriophila</name>
    <dbReference type="NCBI Taxonomy" id="389348"/>
    <lineage>
        <taxon>Bacteria</taxon>
        <taxon>Pseudomonadati</taxon>
        <taxon>Chlamydiota</taxon>
        <taxon>Chlamydiia</taxon>
        <taxon>Parachlamydiales</taxon>
        <taxon>Parachlamydiaceae</taxon>
        <taxon>Candidatus Protochlamydia</taxon>
    </lineage>
</organism>
<feature type="compositionally biased region" description="Polar residues" evidence="1">
    <location>
        <begin position="43"/>
        <end position="53"/>
    </location>
</feature>
<protein>
    <submittedName>
        <fullName evidence="2">Uncharacterized protein</fullName>
    </submittedName>
</protein>
<proteinExistence type="predicted"/>
<dbReference type="Proteomes" id="UP000069902">
    <property type="component" value="Chromosome cPNK"/>
</dbReference>
<name>A0A0U5JGQ4_9BACT</name>
<dbReference type="KEGG" id="pnl:PNK_2177"/>
<keyword evidence="3" id="KW-1185">Reference proteome</keyword>
<reference evidence="3" key="1">
    <citation type="submission" date="2015-09" db="EMBL/GenBank/DDBJ databases">
        <authorList>
            <person name="Bertelli C."/>
        </authorList>
    </citation>
    <scope>NUCLEOTIDE SEQUENCE [LARGE SCALE GENOMIC DNA]</scope>
    <source>
        <strain evidence="3">KNic</strain>
    </source>
</reference>
<accession>A0A0U5JGQ4</accession>